<sequence>MEHETKFHFYSKFAKMTTLTLQMLCVAGFVISVVLAGYVMNTVGSFDDLTGRSSYEETSGCGMDAAQELHQNTQHVKYKPWFETDGEYNENKKIDISDPGRTDAGKMDKNTTYTVGQLRNILNQVNENSMGFSDILSNWGYYYDTDYYGEEYYDENGYYIGDVSEAASEEGTAETRLTDEENYILREMYNAGKRIEVELPASGVSLADQALKEQSVLYLMQKYENMSKVLDGLGIYLSSRNIDLETNLKYYVRDTETGAIATNVQEWEGKTTGMSEGDWAPLMHYTRDNGKVAFKTGETQAQRYMKNFFRNTPVVGDNEEVIVALDTSYTVSDDFKSNAEWFAAYQPKFYFLAGSAILTLLIGIACFIIATIQTGRREKGGEIILSKFDRLPTEIAVAIGCVFGGLLIGVSVSAGWSNSWEAVWLSVLAAVGAVICASFFMGVYLSLVRRLKSKTLWQNSLTRSIVKMSKKVYDARKTSGKIIIAFAGLLLAHVIVITAFMGFGVFIALIGDALVLLYLIKEGAGRQTIKEGLVHIAEGDLDYKIDVTTLQGENKEMAEHVNRVGDGLQNAMEKSMKNERMKAELITNVSHDIKTPLTSIINYVDLLKRENLQDSKVRGYIEVLDAKSQRLKQLTDDLVEASKVSTGNVELHMTRIQVQQLLQQAYGEFDEKLSAKGLQTILNQVEEPIVIMADGRQLWRIFENLLNNIAKYAMPNTRVYIDLQEKNGKAVMTFKNISEYPLNISADELTERFTRGDESRSTEGSGLGLSIAKNLTELQHGKFDIYLDGDLFKVTVAFDMTFAPEPEQVQETAE</sequence>
<organism evidence="17 18">
    <name type="scientific">Ruminococcus gauvreauii</name>
    <dbReference type="NCBI Taxonomy" id="438033"/>
    <lineage>
        <taxon>Bacteria</taxon>
        <taxon>Bacillati</taxon>
        <taxon>Bacillota</taxon>
        <taxon>Clostridia</taxon>
        <taxon>Eubacteriales</taxon>
        <taxon>Oscillospiraceae</taxon>
        <taxon>Ruminococcus</taxon>
    </lineage>
</organism>
<dbReference type="PANTHER" id="PTHR45528:SF1">
    <property type="entry name" value="SENSOR HISTIDINE KINASE CPXA"/>
    <property type="match status" value="1"/>
</dbReference>
<dbReference type="Pfam" id="PF00512">
    <property type="entry name" value="HisKA"/>
    <property type="match status" value="1"/>
</dbReference>
<evidence type="ECO:0000256" key="6">
    <source>
        <dbReference type="ARBA" id="ARBA00022679"/>
    </source>
</evidence>
<gene>
    <name evidence="17" type="ORF">NQ502_06470</name>
</gene>
<accession>A0ABY5VK04</accession>
<name>A0ABY5VK04_9FIRM</name>
<keyword evidence="9" id="KW-0418">Kinase</keyword>
<keyword evidence="8" id="KW-0547">Nucleotide-binding</keyword>
<comment type="subcellular location">
    <subcellularLocation>
        <location evidence="2">Cell membrane</location>
        <topology evidence="2">Multi-pass membrane protein</topology>
    </subcellularLocation>
</comment>
<dbReference type="InterPro" id="IPR003594">
    <property type="entry name" value="HATPase_dom"/>
</dbReference>
<evidence type="ECO:0000256" key="5">
    <source>
        <dbReference type="ARBA" id="ARBA00022553"/>
    </source>
</evidence>
<evidence type="ECO:0000256" key="11">
    <source>
        <dbReference type="ARBA" id="ARBA00022989"/>
    </source>
</evidence>
<dbReference type="InterPro" id="IPR050398">
    <property type="entry name" value="HssS/ArlS-like"/>
</dbReference>
<dbReference type="RefSeq" id="WP_049898550.1">
    <property type="nucleotide sequence ID" value="NZ_CABLBR010000002.1"/>
</dbReference>
<keyword evidence="13 14" id="KW-0472">Membrane</keyword>
<dbReference type="PROSITE" id="PS50109">
    <property type="entry name" value="HIS_KIN"/>
    <property type="match status" value="1"/>
</dbReference>
<keyword evidence="10 17" id="KW-0067">ATP-binding</keyword>
<evidence type="ECO:0000256" key="13">
    <source>
        <dbReference type="ARBA" id="ARBA00023136"/>
    </source>
</evidence>
<feature type="transmembrane region" description="Helical" evidence="14">
    <location>
        <begin position="393"/>
        <end position="416"/>
    </location>
</feature>
<keyword evidence="5" id="KW-0597">Phosphoprotein</keyword>
<dbReference type="SMART" id="SM00387">
    <property type="entry name" value="HATPase_c"/>
    <property type="match status" value="1"/>
</dbReference>
<dbReference type="GO" id="GO:0005524">
    <property type="term" value="F:ATP binding"/>
    <property type="evidence" value="ECO:0007669"/>
    <property type="project" value="UniProtKB-KW"/>
</dbReference>
<evidence type="ECO:0000313" key="18">
    <source>
        <dbReference type="Proteomes" id="UP001060164"/>
    </source>
</evidence>
<dbReference type="PANTHER" id="PTHR45528">
    <property type="entry name" value="SENSOR HISTIDINE KINASE CPXA"/>
    <property type="match status" value="1"/>
</dbReference>
<keyword evidence="11 14" id="KW-1133">Transmembrane helix</keyword>
<feature type="transmembrane region" description="Helical" evidence="14">
    <location>
        <begin position="21"/>
        <end position="40"/>
    </location>
</feature>
<evidence type="ECO:0000256" key="4">
    <source>
        <dbReference type="ARBA" id="ARBA00022475"/>
    </source>
</evidence>
<dbReference type="Proteomes" id="UP001060164">
    <property type="component" value="Chromosome"/>
</dbReference>
<evidence type="ECO:0000313" key="17">
    <source>
        <dbReference type="EMBL" id="UWP60672.1"/>
    </source>
</evidence>
<reference evidence="17" key="1">
    <citation type="journal article" date="2022" name="Cell">
        <title>Design, construction, and in vivo augmentation of a complex gut microbiome.</title>
        <authorList>
            <person name="Cheng A.G."/>
            <person name="Ho P.Y."/>
            <person name="Aranda-Diaz A."/>
            <person name="Jain S."/>
            <person name="Yu F.B."/>
            <person name="Meng X."/>
            <person name="Wang M."/>
            <person name="Iakiviak M."/>
            <person name="Nagashima K."/>
            <person name="Zhao A."/>
            <person name="Murugkar P."/>
            <person name="Patil A."/>
            <person name="Atabakhsh K."/>
            <person name="Weakley A."/>
            <person name="Yan J."/>
            <person name="Brumbaugh A.R."/>
            <person name="Higginbottom S."/>
            <person name="Dimas A."/>
            <person name="Shiver A.L."/>
            <person name="Deutschbauer A."/>
            <person name="Neff N."/>
            <person name="Sonnenburg J.L."/>
            <person name="Huang K.C."/>
            <person name="Fischbach M.A."/>
        </authorList>
    </citation>
    <scope>NUCLEOTIDE SEQUENCE</scope>
    <source>
        <strain evidence="17">DSM 19829</strain>
    </source>
</reference>
<comment type="catalytic activity">
    <reaction evidence="1">
        <text>ATP + protein L-histidine = ADP + protein N-phospho-L-histidine.</text>
        <dbReference type="EC" id="2.7.13.3"/>
    </reaction>
</comment>
<evidence type="ECO:0000256" key="14">
    <source>
        <dbReference type="SAM" id="Phobius"/>
    </source>
</evidence>
<evidence type="ECO:0000256" key="8">
    <source>
        <dbReference type="ARBA" id="ARBA00022741"/>
    </source>
</evidence>
<dbReference type="InterPro" id="IPR003660">
    <property type="entry name" value="HAMP_dom"/>
</dbReference>
<feature type="transmembrane region" description="Helical" evidence="14">
    <location>
        <begin position="349"/>
        <end position="372"/>
    </location>
</feature>
<evidence type="ECO:0000256" key="9">
    <source>
        <dbReference type="ARBA" id="ARBA00022777"/>
    </source>
</evidence>
<evidence type="ECO:0000256" key="7">
    <source>
        <dbReference type="ARBA" id="ARBA00022692"/>
    </source>
</evidence>
<keyword evidence="18" id="KW-1185">Reference proteome</keyword>
<dbReference type="EMBL" id="CP102290">
    <property type="protein sequence ID" value="UWP60672.1"/>
    <property type="molecule type" value="Genomic_DNA"/>
</dbReference>
<dbReference type="SUPFAM" id="SSF47384">
    <property type="entry name" value="Homodimeric domain of signal transducing histidine kinase"/>
    <property type="match status" value="1"/>
</dbReference>
<proteinExistence type="predicted"/>
<dbReference type="InterPro" id="IPR036097">
    <property type="entry name" value="HisK_dim/P_sf"/>
</dbReference>
<evidence type="ECO:0000256" key="12">
    <source>
        <dbReference type="ARBA" id="ARBA00023012"/>
    </source>
</evidence>
<protein>
    <recommendedName>
        <fullName evidence="3">histidine kinase</fullName>
        <ecNumber evidence="3">2.7.13.3</ecNumber>
    </recommendedName>
</protein>
<dbReference type="CDD" id="cd00082">
    <property type="entry name" value="HisKA"/>
    <property type="match status" value="1"/>
</dbReference>
<dbReference type="InterPro" id="IPR003661">
    <property type="entry name" value="HisK_dim/P_dom"/>
</dbReference>
<dbReference type="EC" id="2.7.13.3" evidence="3"/>
<keyword evidence="4" id="KW-1003">Cell membrane</keyword>
<dbReference type="Pfam" id="PF02518">
    <property type="entry name" value="HATPase_c"/>
    <property type="match status" value="1"/>
</dbReference>
<dbReference type="SUPFAM" id="SSF55874">
    <property type="entry name" value="ATPase domain of HSP90 chaperone/DNA topoisomerase II/histidine kinase"/>
    <property type="match status" value="1"/>
</dbReference>
<evidence type="ECO:0000256" key="1">
    <source>
        <dbReference type="ARBA" id="ARBA00000085"/>
    </source>
</evidence>
<evidence type="ECO:0000259" key="16">
    <source>
        <dbReference type="PROSITE" id="PS50885"/>
    </source>
</evidence>
<dbReference type="InterPro" id="IPR036890">
    <property type="entry name" value="HATPase_C_sf"/>
</dbReference>
<feature type="transmembrane region" description="Helical" evidence="14">
    <location>
        <begin position="422"/>
        <end position="447"/>
    </location>
</feature>
<evidence type="ECO:0000256" key="2">
    <source>
        <dbReference type="ARBA" id="ARBA00004651"/>
    </source>
</evidence>
<dbReference type="InterPro" id="IPR005467">
    <property type="entry name" value="His_kinase_dom"/>
</dbReference>
<dbReference type="Gene3D" id="3.30.565.10">
    <property type="entry name" value="Histidine kinase-like ATPase, C-terminal domain"/>
    <property type="match status" value="1"/>
</dbReference>
<keyword evidence="6" id="KW-0808">Transferase</keyword>
<dbReference type="PROSITE" id="PS50885">
    <property type="entry name" value="HAMP"/>
    <property type="match status" value="1"/>
</dbReference>
<evidence type="ECO:0000259" key="15">
    <source>
        <dbReference type="PROSITE" id="PS50109"/>
    </source>
</evidence>
<feature type="transmembrane region" description="Helical" evidence="14">
    <location>
        <begin position="478"/>
        <end position="497"/>
    </location>
</feature>
<evidence type="ECO:0000256" key="10">
    <source>
        <dbReference type="ARBA" id="ARBA00022840"/>
    </source>
</evidence>
<dbReference type="Gene3D" id="1.10.287.130">
    <property type="match status" value="1"/>
</dbReference>
<feature type="domain" description="Histidine kinase" evidence="15">
    <location>
        <begin position="588"/>
        <end position="802"/>
    </location>
</feature>
<feature type="domain" description="HAMP" evidence="16">
    <location>
        <begin position="527"/>
        <end position="573"/>
    </location>
</feature>
<keyword evidence="12" id="KW-0902">Two-component regulatory system</keyword>
<dbReference type="SMART" id="SM00388">
    <property type="entry name" value="HisKA"/>
    <property type="match status" value="1"/>
</dbReference>
<evidence type="ECO:0000256" key="3">
    <source>
        <dbReference type="ARBA" id="ARBA00012438"/>
    </source>
</evidence>
<keyword evidence="7 14" id="KW-0812">Transmembrane</keyword>